<dbReference type="AlphaFoldDB" id="A0A377ITP6"/>
<organism evidence="1 3">
    <name type="scientific">Fluoribacter dumoffii</name>
    <dbReference type="NCBI Taxonomy" id="463"/>
    <lineage>
        <taxon>Bacteria</taxon>
        <taxon>Pseudomonadati</taxon>
        <taxon>Pseudomonadota</taxon>
        <taxon>Gammaproteobacteria</taxon>
        <taxon>Legionellales</taxon>
        <taxon>Legionellaceae</taxon>
        <taxon>Fluoribacter</taxon>
    </lineage>
</organism>
<gene>
    <name evidence="1" type="ORF">NCTC11370_03505</name>
    <name evidence="2" type="ORF">NCTC11370_03752</name>
</gene>
<dbReference type="EMBL" id="UGGT01000002">
    <property type="protein sequence ID" value="STO91527.1"/>
    <property type="molecule type" value="Genomic_DNA"/>
</dbReference>
<sequence length="51" mass="5584">MGAFLVLYFAHVADVANIGIGYPSFAVGIEFNCHFQKPNASKSSLLVMMIY</sequence>
<name>A0A377ITP6_9GAMM</name>
<reference evidence="1 3" key="1">
    <citation type="submission" date="2018-06" db="EMBL/GenBank/DDBJ databases">
        <authorList>
            <consortium name="Pathogen Informatics"/>
            <person name="Doyle S."/>
        </authorList>
    </citation>
    <scope>NUCLEOTIDE SEQUENCE [LARGE SCALE GENOMIC DNA]</scope>
    <source>
        <strain evidence="1 3">NCTC11370</strain>
    </source>
</reference>
<proteinExistence type="predicted"/>
<evidence type="ECO:0000313" key="1">
    <source>
        <dbReference type="EMBL" id="STO91527.1"/>
    </source>
</evidence>
<evidence type="ECO:0000313" key="2">
    <source>
        <dbReference type="EMBL" id="STO91774.1"/>
    </source>
</evidence>
<protein>
    <submittedName>
        <fullName evidence="1">Uncharacterized protein</fullName>
    </submittedName>
</protein>
<dbReference type="EMBL" id="UGGT01000005">
    <property type="protein sequence ID" value="STO91774.1"/>
    <property type="molecule type" value="Genomic_DNA"/>
</dbReference>
<accession>A0A377ITP6</accession>
<keyword evidence="3" id="KW-1185">Reference proteome</keyword>
<dbReference type="Proteomes" id="UP000254554">
    <property type="component" value="Unassembled WGS sequence"/>
</dbReference>
<evidence type="ECO:0000313" key="3">
    <source>
        <dbReference type="Proteomes" id="UP000254554"/>
    </source>
</evidence>